<organism evidence="1 2">
    <name type="scientific">Aliirhizobium cellulosilyticum</name>
    <dbReference type="NCBI Taxonomy" id="393664"/>
    <lineage>
        <taxon>Bacteria</taxon>
        <taxon>Pseudomonadati</taxon>
        <taxon>Pseudomonadota</taxon>
        <taxon>Alphaproteobacteria</taxon>
        <taxon>Hyphomicrobiales</taxon>
        <taxon>Rhizobiaceae</taxon>
        <taxon>Aliirhizobium</taxon>
    </lineage>
</organism>
<protein>
    <submittedName>
        <fullName evidence="1">Uncharacterized protein</fullName>
    </submittedName>
</protein>
<evidence type="ECO:0000313" key="1">
    <source>
        <dbReference type="EMBL" id="MBB4445681.1"/>
    </source>
</evidence>
<proteinExistence type="predicted"/>
<accession>A0A7W6UYC4</accession>
<reference evidence="1 2" key="1">
    <citation type="submission" date="2020-08" db="EMBL/GenBank/DDBJ databases">
        <title>Genomic Encyclopedia of Type Strains, Phase IV (KMG-V): Genome sequencing to study the core and pangenomes of soil and plant-associated prokaryotes.</title>
        <authorList>
            <person name="Whitman W."/>
        </authorList>
    </citation>
    <scope>NUCLEOTIDE SEQUENCE [LARGE SCALE GENOMIC DNA]</scope>
    <source>
        <strain evidence="1 2">SEMIA 452</strain>
    </source>
</reference>
<gene>
    <name evidence="1" type="ORF">GGE35_001463</name>
</gene>
<evidence type="ECO:0000313" key="2">
    <source>
        <dbReference type="Proteomes" id="UP000576087"/>
    </source>
</evidence>
<dbReference type="Proteomes" id="UP000576087">
    <property type="component" value="Unassembled WGS sequence"/>
</dbReference>
<sequence length="64" mass="7314">MDISAWLFLPEGYPPLIKFKLIKHLIEFNFTVSTHSLPPADGSLPEHEKGPPCGEPPNAWRWFL</sequence>
<dbReference type="RefSeq" id="WP_183833730.1">
    <property type="nucleotide sequence ID" value="NZ_JACIHM010000001.1"/>
</dbReference>
<dbReference type="EMBL" id="JACIHM010000001">
    <property type="protein sequence ID" value="MBB4445681.1"/>
    <property type="molecule type" value="Genomic_DNA"/>
</dbReference>
<comment type="caution">
    <text evidence="1">The sequence shown here is derived from an EMBL/GenBank/DDBJ whole genome shotgun (WGS) entry which is preliminary data.</text>
</comment>
<name>A0A7W6UYC4_9HYPH</name>
<dbReference type="AlphaFoldDB" id="A0A7W6UYC4"/>